<evidence type="ECO:0000256" key="4">
    <source>
        <dbReference type="ARBA" id="ARBA00022840"/>
    </source>
</evidence>
<dbReference type="SUPFAM" id="SSF52540">
    <property type="entry name" value="P-loop containing nucleoside triphosphate hydrolases"/>
    <property type="match status" value="1"/>
</dbReference>
<organism evidence="8 9">
    <name type="scientific">Geodermatophilus siccatus</name>
    <dbReference type="NCBI Taxonomy" id="1137991"/>
    <lineage>
        <taxon>Bacteria</taxon>
        <taxon>Bacillati</taxon>
        <taxon>Actinomycetota</taxon>
        <taxon>Actinomycetes</taxon>
        <taxon>Geodermatophilales</taxon>
        <taxon>Geodermatophilaceae</taxon>
        <taxon>Geodermatophilus</taxon>
    </lineage>
</organism>
<evidence type="ECO:0000259" key="6">
    <source>
        <dbReference type="PROSITE" id="PS51192"/>
    </source>
</evidence>
<keyword evidence="4" id="KW-0067">ATP-binding</keyword>
<keyword evidence="2" id="KW-0378">Hydrolase</keyword>
<dbReference type="Pfam" id="PF00271">
    <property type="entry name" value="Helicase_C"/>
    <property type="match status" value="1"/>
</dbReference>
<dbReference type="GO" id="GO:0004386">
    <property type="term" value="F:helicase activity"/>
    <property type="evidence" value="ECO:0007669"/>
    <property type="project" value="UniProtKB-KW"/>
</dbReference>
<dbReference type="InterPro" id="IPR014001">
    <property type="entry name" value="Helicase_ATP-bd"/>
</dbReference>
<keyword evidence="1" id="KW-0547">Nucleotide-binding</keyword>
<feature type="region of interest" description="Disordered" evidence="5">
    <location>
        <begin position="548"/>
        <end position="592"/>
    </location>
</feature>
<dbReference type="PROSITE" id="PS51194">
    <property type="entry name" value="HELICASE_CTER"/>
    <property type="match status" value="1"/>
</dbReference>
<dbReference type="GO" id="GO:0005524">
    <property type="term" value="F:ATP binding"/>
    <property type="evidence" value="ECO:0007669"/>
    <property type="project" value="UniProtKB-KW"/>
</dbReference>
<dbReference type="STRING" id="1137991.SAMN05660642_03881"/>
<dbReference type="PANTHER" id="PTHR12131">
    <property type="entry name" value="ATP-DEPENDENT RNA AND DNA HELICASE"/>
    <property type="match status" value="1"/>
</dbReference>
<dbReference type="PROSITE" id="PS51192">
    <property type="entry name" value="HELICASE_ATP_BIND_1"/>
    <property type="match status" value="1"/>
</dbReference>
<name>A0A1G9Y3Y8_9ACTN</name>
<feature type="region of interest" description="Disordered" evidence="5">
    <location>
        <begin position="1"/>
        <end position="38"/>
    </location>
</feature>
<dbReference type="EMBL" id="FNHE01000011">
    <property type="protein sequence ID" value="SDN03730.1"/>
    <property type="molecule type" value="Genomic_DNA"/>
</dbReference>
<protein>
    <submittedName>
        <fullName evidence="8">ATP-dependent RNA helicase SUPV3L1/SUV3</fullName>
    </submittedName>
</protein>
<dbReference type="PANTHER" id="PTHR12131:SF1">
    <property type="entry name" value="ATP-DEPENDENT RNA HELICASE SUPV3L1, MITOCHONDRIAL-RELATED"/>
    <property type="match status" value="1"/>
</dbReference>
<proteinExistence type="predicted"/>
<keyword evidence="9" id="KW-1185">Reference proteome</keyword>
<evidence type="ECO:0000259" key="7">
    <source>
        <dbReference type="PROSITE" id="PS51194"/>
    </source>
</evidence>
<evidence type="ECO:0000256" key="5">
    <source>
        <dbReference type="SAM" id="MobiDB-lite"/>
    </source>
</evidence>
<dbReference type="InterPro" id="IPR027417">
    <property type="entry name" value="P-loop_NTPase"/>
</dbReference>
<dbReference type="SMART" id="SM00490">
    <property type="entry name" value="HELICc"/>
    <property type="match status" value="1"/>
</dbReference>
<dbReference type="InterPro" id="IPR001650">
    <property type="entry name" value="Helicase_C-like"/>
</dbReference>
<feature type="domain" description="Helicase ATP-binding" evidence="6">
    <location>
        <begin position="42"/>
        <end position="175"/>
    </location>
</feature>
<accession>A0A1G9Y3Y8</accession>
<evidence type="ECO:0000256" key="1">
    <source>
        <dbReference type="ARBA" id="ARBA00022741"/>
    </source>
</evidence>
<reference evidence="9" key="1">
    <citation type="submission" date="2016-10" db="EMBL/GenBank/DDBJ databases">
        <authorList>
            <person name="Varghese N."/>
            <person name="Submissions S."/>
        </authorList>
    </citation>
    <scope>NUCLEOTIDE SEQUENCE [LARGE SCALE GENOMIC DNA]</scope>
    <source>
        <strain evidence="9">DSM 45419</strain>
    </source>
</reference>
<dbReference type="RefSeq" id="WP_245700588.1">
    <property type="nucleotide sequence ID" value="NZ_FNHE01000011.1"/>
</dbReference>
<sequence>MLRPRPLPHQTKDDVLPASPYPRTVSGDELPAGAGAGPALPVRGTPPQRVVFHLGPTNSGKTHDALAALAAAGSGTYAAPLRQLAHEAYARLSAQLPPGTVGLSTGEEQIDPTAPVLCCTVEKAPPRGGLLVLDEAHWVTDPDRGHTWARLLLTGEYREIRVISAAEARPVLEPLVADVADVEVVRHERLSRLDVLRAPVRTSGVRPRTLVVAFSRKAVYATAAVLEAVRPGRTGVLYGALPPATRRQVIDRFTRGELDVLVTTDVIGHGINVPAATVLFAETTKFDGVERRPLRTWEAAQIAGRAGRYLLTGHGTVGVLAGVPGLRPDAALVAAGAAVARGTVASDLPRRTPRLRPELDDLGALAPADLPEALARWARWARTATRHEAVTGDDVSGLVERVEALLPLLEGPVGESTDLETVWRLVTLPVDFEPPRRTRWLTLARAALLHGAGYRVPPQTVLPALPRRGPVEDLEQAAAAARDAATLLRSFPGVAGLTAGDAARLEQRCAARITELLPGAITAAGPGRCADCGVPVAPRFPTCRACAARGSRRGTPVRRGAAPARRREDAGRRRSGRTDAPRRATPRRAGRG</sequence>
<dbReference type="Proteomes" id="UP000198680">
    <property type="component" value="Unassembled WGS sequence"/>
</dbReference>
<dbReference type="GO" id="GO:0016787">
    <property type="term" value="F:hydrolase activity"/>
    <property type="evidence" value="ECO:0007669"/>
    <property type="project" value="UniProtKB-KW"/>
</dbReference>
<dbReference type="Gene3D" id="3.40.50.300">
    <property type="entry name" value="P-loop containing nucleotide triphosphate hydrolases"/>
    <property type="match status" value="2"/>
</dbReference>
<evidence type="ECO:0000313" key="9">
    <source>
        <dbReference type="Proteomes" id="UP000198680"/>
    </source>
</evidence>
<evidence type="ECO:0000256" key="2">
    <source>
        <dbReference type="ARBA" id="ARBA00022801"/>
    </source>
</evidence>
<feature type="domain" description="Helicase C-terminal" evidence="7">
    <location>
        <begin position="199"/>
        <end position="356"/>
    </location>
</feature>
<gene>
    <name evidence="8" type="ORF">SAMN05660642_03881</name>
</gene>
<dbReference type="InterPro" id="IPR050699">
    <property type="entry name" value="RNA-DNA_Helicase"/>
</dbReference>
<evidence type="ECO:0000256" key="3">
    <source>
        <dbReference type="ARBA" id="ARBA00022806"/>
    </source>
</evidence>
<dbReference type="AlphaFoldDB" id="A0A1G9Y3Y8"/>
<keyword evidence="3 8" id="KW-0347">Helicase</keyword>
<feature type="compositionally biased region" description="Basic and acidic residues" evidence="5">
    <location>
        <begin position="565"/>
        <end position="582"/>
    </location>
</feature>
<dbReference type="InterPro" id="IPR055206">
    <property type="entry name" value="DEXQc_SUV3"/>
</dbReference>
<evidence type="ECO:0000313" key="8">
    <source>
        <dbReference type="EMBL" id="SDN03730.1"/>
    </source>
</evidence>
<dbReference type="Pfam" id="PF22527">
    <property type="entry name" value="DEXQc_Suv3"/>
    <property type="match status" value="1"/>
</dbReference>